<dbReference type="SUPFAM" id="SSF55073">
    <property type="entry name" value="Nucleotide cyclase"/>
    <property type="match status" value="1"/>
</dbReference>
<organism evidence="3">
    <name type="scientific">marine sediment metagenome</name>
    <dbReference type="NCBI Taxonomy" id="412755"/>
    <lineage>
        <taxon>unclassified sequences</taxon>
        <taxon>metagenomes</taxon>
        <taxon>ecological metagenomes</taxon>
    </lineage>
</organism>
<feature type="transmembrane region" description="Helical" evidence="1">
    <location>
        <begin position="34"/>
        <end position="53"/>
    </location>
</feature>
<dbReference type="Gene3D" id="3.30.70.1230">
    <property type="entry name" value="Nucleotide cyclase"/>
    <property type="match status" value="1"/>
</dbReference>
<dbReference type="InterPro" id="IPR029787">
    <property type="entry name" value="Nucleotide_cyclase"/>
</dbReference>
<dbReference type="InterPro" id="IPR001054">
    <property type="entry name" value="A/G_cyclase"/>
</dbReference>
<dbReference type="PROSITE" id="PS50125">
    <property type="entry name" value="GUANYLATE_CYCLASE_2"/>
    <property type="match status" value="1"/>
</dbReference>
<dbReference type="PANTHER" id="PTHR43081:SF1">
    <property type="entry name" value="ADENYLATE CYCLASE, TERMINAL-DIFFERENTIATION SPECIFIC"/>
    <property type="match status" value="1"/>
</dbReference>
<dbReference type="GO" id="GO:0035556">
    <property type="term" value="P:intracellular signal transduction"/>
    <property type="evidence" value="ECO:0007669"/>
    <property type="project" value="InterPro"/>
</dbReference>
<dbReference type="PANTHER" id="PTHR43081">
    <property type="entry name" value="ADENYLATE CYCLASE, TERMINAL-DIFFERENTIATION SPECIFIC-RELATED"/>
    <property type="match status" value="1"/>
</dbReference>
<keyword evidence="1" id="KW-0812">Transmembrane</keyword>
<reference evidence="3" key="1">
    <citation type="journal article" date="2015" name="Nature">
        <title>Complex archaea that bridge the gap between prokaryotes and eukaryotes.</title>
        <authorList>
            <person name="Spang A."/>
            <person name="Saw J.H."/>
            <person name="Jorgensen S.L."/>
            <person name="Zaremba-Niedzwiedzka K."/>
            <person name="Martijn J."/>
            <person name="Lind A.E."/>
            <person name="van Eijk R."/>
            <person name="Schleper C."/>
            <person name="Guy L."/>
            <person name="Ettema T.J."/>
        </authorList>
    </citation>
    <scope>NUCLEOTIDE SEQUENCE</scope>
</reference>
<dbReference type="EMBL" id="LAZR01000162">
    <property type="protein sequence ID" value="KKN85176.1"/>
    <property type="molecule type" value="Genomic_DNA"/>
</dbReference>
<keyword evidence="1" id="KW-0472">Membrane</keyword>
<dbReference type="CDD" id="cd07302">
    <property type="entry name" value="CHD"/>
    <property type="match status" value="1"/>
</dbReference>
<evidence type="ECO:0000259" key="2">
    <source>
        <dbReference type="PROSITE" id="PS50125"/>
    </source>
</evidence>
<dbReference type="InterPro" id="IPR050697">
    <property type="entry name" value="Adenylyl/Guanylyl_Cyclase_3/4"/>
</dbReference>
<proteinExistence type="predicted"/>
<keyword evidence="1" id="KW-1133">Transmembrane helix</keyword>
<dbReference type="Pfam" id="PF00211">
    <property type="entry name" value="Guanylate_cyc"/>
    <property type="match status" value="1"/>
</dbReference>
<accession>A0A0F9WGY1</accession>
<feature type="domain" description="Guanylate cyclase" evidence="2">
    <location>
        <begin position="259"/>
        <end position="377"/>
    </location>
</feature>
<evidence type="ECO:0000313" key="3">
    <source>
        <dbReference type="EMBL" id="KKN85176.1"/>
    </source>
</evidence>
<protein>
    <recommendedName>
        <fullName evidence="2">Guanylate cyclase domain-containing protein</fullName>
    </recommendedName>
</protein>
<dbReference type="SMART" id="SM00044">
    <property type="entry name" value="CYCc"/>
    <property type="match status" value="1"/>
</dbReference>
<sequence length="436" mass="46680">MIGWTSKKGRQLPHTAPRADAHEIGTPFPLLRTFLLLLLPVIIVSSVGLVFTLNNAISASAEKLFAEQEIRLVQTMLLADGLFEGASPPSASVLSELRKEMAETGLTCLLVLDQSGGRIAELANNADCGSLDAATFEGLTATGAATLKEDIVLPGHWTSLGVVALPRSGKIVSLAATRRSGVLESAISRLTGFWTKVFASLLFVSVLSTGVVIAKAQRTLDRQAIYVRGVHLRLQRFLSVSAVRNAINDETSATRFEAVVMFLDLRDFSSFAEGAPPSDVADLIDAFVTAVAGAVSRHDGEIDKIIGDGIMAFFQGEDADDRAVAAAAESIEACHSLARHPGVGLYRGEVIAAALGAGKRADFTILGRTVNLAARLCALSGENEITMSEDMAAKQRPDLEELSRDVVRPRHHRREMSVVRFRLVDASDENPQIRTG</sequence>
<gene>
    <name evidence="3" type="ORF">LCGC14_0281580</name>
</gene>
<dbReference type="AlphaFoldDB" id="A0A0F9WGY1"/>
<evidence type="ECO:0000256" key="1">
    <source>
        <dbReference type="SAM" id="Phobius"/>
    </source>
</evidence>
<dbReference type="GO" id="GO:0009190">
    <property type="term" value="P:cyclic nucleotide biosynthetic process"/>
    <property type="evidence" value="ECO:0007669"/>
    <property type="project" value="InterPro"/>
</dbReference>
<name>A0A0F9WGY1_9ZZZZ</name>
<comment type="caution">
    <text evidence="3">The sequence shown here is derived from an EMBL/GenBank/DDBJ whole genome shotgun (WGS) entry which is preliminary data.</text>
</comment>